<dbReference type="Proteomes" id="UP000234254">
    <property type="component" value="Unassembled WGS sequence"/>
</dbReference>
<sequence>MHSQLPYRVHTPHPYKRSNPVDPNLKDLPPPYSSIAGGSFPLEEPSSSVTTTSISLVIATTTNPTDEDEDPPNPNNDRTEEQSTFPPPSNTPNQPTHRSQPHQLLPSNNGTNADDELPGYTSDDDPPSYFYDLTENPDFNSDSLSVPYDDDSGSANSIACVLPEPYELEQMYMGLGVDTVSAEWELAADGVARFGERYRPVWSRGEDGVMIPDGVGDLESELLFGEY</sequence>
<protein>
    <submittedName>
        <fullName evidence="2">Uncharacterized protein</fullName>
    </submittedName>
</protein>
<gene>
    <name evidence="2" type="ORF">P168DRAFT_278012</name>
</gene>
<feature type="compositionally biased region" description="Polar residues" evidence="1">
    <location>
        <begin position="91"/>
        <end position="112"/>
    </location>
</feature>
<feature type="compositionally biased region" description="Low complexity" evidence="1">
    <location>
        <begin position="41"/>
        <end position="64"/>
    </location>
</feature>
<evidence type="ECO:0000313" key="2">
    <source>
        <dbReference type="EMBL" id="PKY08421.1"/>
    </source>
</evidence>
<feature type="compositionally biased region" description="Acidic residues" evidence="1">
    <location>
        <begin position="113"/>
        <end position="126"/>
    </location>
</feature>
<comment type="caution">
    <text evidence="2">The sequence shown here is derived from an EMBL/GenBank/DDBJ whole genome shotgun (WGS) entry which is preliminary data.</text>
</comment>
<feature type="region of interest" description="Disordered" evidence="1">
    <location>
        <begin position="1"/>
        <end position="152"/>
    </location>
</feature>
<evidence type="ECO:0000256" key="1">
    <source>
        <dbReference type="SAM" id="MobiDB-lite"/>
    </source>
</evidence>
<dbReference type="OrthoDB" id="10545322at2759"/>
<reference evidence="2" key="1">
    <citation type="submission" date="2016-12" db="EMBL/GenBank/DDBJ databases">
        <title>The genomes of Aspergillus section Nigri reveals drivers in fungal speciation.</title>
        <authorList>
            <consortium name="DOE Joint Genome Institute"/>
            <person name="Vesth T.C."/>
            <person name="Nybo J."/>
            <person name="Theobald S."/>
            <person name="Brandl J."/>
            <person name="Frisvad J.C."/>
            <person name="Nielsen K.F."/>
            <person name="Lyhne E.K."/>
            <person name="Kogle M.E."/>
            <person name="Kuo A."/>
            <person name="Riley R."/>
            <person name="Clum A."/>
            <person name="Nolan M."/>
            <person name="Lipzen A."/>
            <person name="Salamov A."/>
            <person name="Henrissat B."/>
            <person name="Wiebenga A."/>
            <person name="De vries R.P."/>
            <person name="Grigoriev I.V."/>
            <person name="Mortensen U.H."/>
            <person name="Andersen M.R."/>
            <person name="Baker S.E."/>
        </authorList>
    </citation>
    <scope>NUCLEOTIDE SEQUENCE</scope>
    <source>
        <strain evidence="2">IBT 28561</strain>
    </source>
</reference>
<dbReference type="GeneID" id="36543170"/>
<organism evidence="2 3">
    <name type="scientific">Aspergillus campestris (strain IBT 28561)</name>
    <dbReference type="NCBI Taxonomy" id="1392248"/>
    <lineage>
        <taxon>Eukaryota</taxon>
        <taxon>Fungi</taxon>
        <taxon>Dikarya</taxon>
        <taxon>Ascomycota</taxon>
        <taxon>Pezizomycotina</taxon>
        <taxon>Eurotiomycetes</taxon>
        <taxon>Eurotiomycetidae</taxon>
        <taxon>Eurotiales</taxon>
        <taxon>Aspergillaceae</taxon>
        <taxon>Aspergillus</taxon>
        <taxon>Aspergillus subgen. Circumdati</taxon>
    </lineage>
</organism>
<proteinExistence type="predicted"/>
<dbReference type="RefSeq" id="XP_024697015.1">
    <property type="nucleotide sequence ID" value="XM_024835646.1"/>
</dbReference>
<name>A0A2I1DEY1_ASPC2</name>
<keyword evidence="3" id="KW-1185">Reference proteome</keyword>
<dbReference type="AlphaFoldDB" id="A0A2I1DEY1"/>
<dbReference type="EMBL" id="MSFM01000001">
    <property type="protein sequence ID" value="PKY08421.1"/>
    <property type="molecule type" value="Genomic_DNA"/>
</dbReference>
<dbReference type="VEuPathDB" id="FungiDB:P168DRAFT_278012"/>
<evidence type="ECO:0000313" key="3">
    <source>
        <dbReference type="Proteomes" id="UP000234254"/>
    </source>
</evidence>
<accession>A0A2I1DEY1</accession>